<evidence type="ECO:0000256" key="22">
    <source>
        <dbReference type="ARBA" id="ARBA00049902"/>
    </source>
</evidence>
<evidence type="ECO:0000256" key="1">
    <source>
        <dbReference type="ARBA" id="ARBA00002624"/>
    </source>
</evidence>
<evidence type="ECO:0000259" key="25">
    <source>
        <dbReference type="Pfam" id="PF00905"/>
    </source>
</evidence>
<keyword evidence="6" id="KW-0121">Carboxypeptidase</keyword>
<evidence type="ECO:0000256" key="21">
    <source>
        <dbReference type="ARBA" id="ARBA00044770"/>
    </source>
</evidence>
<keyword evidence="16 24" id="KW-0472">Membrane</keyword>
<dbReference type="InterPro" id="IPR050396">
    <property type="entry name" value="Glycosyltr_51/Transpeptidase"/>
</dbReference>
<evidence type="ECO:0000256" key="2">
    <source>
        <dbReference type="ARBA" id="ARBA00004401"/>
    </source>
</evidence>
<keyword evidence="17" id="KW-0046">Antibiotic resistance</keyword>
<dbReference type="Pfam" id="PF00905">
    <property type="entry name" value="Transpeptidase"/>
    <property type="match status" value="1"/>
</dbReference>
<evidence type="ECO:0000256" key="8">
    <source>
        <dbReference type="ARBA" id="ARBA00022676"/>
    </source>
</evidence>
<dbReference type="PANTHER" id="PTHR32282">
    <property type="entry name" value="BINDING PROTEIN TRANSPEPTIDASE, PUTATIVE-RELATED"/>
    <property type="match status" value="1"/>
</dbReference>
<comment type="function">
    <text evidence="1">Cell wall formation. Synthesis of cross-linked peptidoglycan from the lipid intermediates. The enzyme has a penicillin-insensitive transglycosylase N-terminal domain (formation of linear glycan strands) and a penicillin-sensitive transpeptidase C-terminal domain (cross-linking of the peptide subunits).</text>
</comment>
<keyword evidence="8" id="KW-0328">Glycosyltransferase</keyword>
<evidence type="ECO:0000256" key="3">
    <source>
        <dbReference type="ARBA" id="ARBA00012448"/>
    </source>
</evidence>
<evidence type="ECO:0000256" key="20">
    <source>
        <dbReference type="ARBA" id="ARBA00034000"/>
    </source>
</evidence>
<keyword evidence="14" id="KW-0573">Peptidoglycan synthesis</keyword>
<feature type="domain" description="Penicillin-binding protein transpeptidase" evidence="25">
    <location>
        <begin position="455"/>
        <end position="736"/>
    </location>
</feature>
<evidence type="ECO:0000256" key="16">
    <source>
        <dbReference type="ARBA" id="ARBA00023136"/>
    </source>
</evidence>
<evidence type="ECO:0000256" key="6">
    <source>
        <dbReference type="ARBA" id="ARBA00022645"/>
    </source>
</evidence>
<dbReference type="Gene3D" id="1.10.3810.10">
    <property type="entry name" value="Biosynthetic peptidoglycan transglycosylase-like"/>
    <property type="match status" value="1"/>
</dbReference>
<evidence type="ECO:0000256" key="7">
    <source>
        <dbReference type="ARBA" id="ARBA00022670"/>
    </source>
</evidence>
<dbReference type="EC" id="2.4.99.28" evidence="21"/>
<evidence type="ECO:0000256" key="9">
    <source>
        <dbReference type="ARBA" id="ARBA00022679"/>
    </source>
</evidence>
<evidence type="ECO:0000256" key="10">
    <source>
        <dbReference type="ARBA" id="ARBA00022692"/>
    </source>
</evidence>
<protein>
    <recommendedName>
        <fullName evidence="4">Penicillin-binding protein 1A</fullName>
        <ecNumber evidence="21">2.4.99.28</ecNumber>
        <ecNumber evidence="3">3.4.16.4</ecNumber>
    </recommendedName>
</protein>
<name>A0ABR7F3R7_9FIRM</name>
<evidence type="ECO:0000256" key="11">
    <source>
        <dbReference type="ARBA" id="ARBA00022801"/>
    </source>
</evidence>
<organism evidence="27 28">
    <name type="scientific">Eubacterium segne</name>
    <dbReference type="NCBI Taxonomy" id="2763045"/>
    <lineage>
        <taxon>Bacteria</taxon>
        <taxon>Bacillati</taxon>
        <taxon>Bacillota</taxon>
        <taxon>Clostridia</taxon>
        <taxon>Eubacteriales</taxon>
        <taxon>Eubacteriaceae</taxon>
        <taxon>Eubacterium</taxon>
    </lineage>
</organism>
<keyword evidence="12" id="KW-0133">Cell shape</keyword>
<feature type="domain" description="Glycosyl transferase family 51" evidence="26">
    <location>
        <begin position="83"/>
        <end position="265"/>
    </location>
</feature>
<keyword evidence="5" id="KW-1003">Cell membrane</keyword>
<dbReference type="SUPFAM" id="SSF56601">
    <property type="entry name" value="beta-lactamase/transpeptidase-like"/>
    <property type="match status" value="1"/>
</dbReference>
<keyword evidence="11" id="KW-0378">Hydrolase</keyword>
<dbReference type="InterPro" id="IPR001264">
    <property type="entry name" value="Glyco_trans_51"/>
</dbReference>
<feature type="transmembrane region" description="Helical" evidence="24">
    <location>
        <begin position="33"/>
        <end position="57"/>
    </location>
</feature>
<evidence type="ECO:0000256" key="23">
    <source>
        <dbReference type="SAM" id="MobiDB-lite"/>
    </source>
</evidence>
<evidence type="ECO:0000256" key="15">
    <source>
        <dbReference type="ARBA" id="ARBA00022989"/>
    </source>
</evidence>
<evidence type="ECO:0000256" key="19">
    <source>
        <dbReference type="ARBA" id="ARBA00023316"/>
    </source>
</evidence>
<proteinExistence type="predicted"/>
<dbReference type="InterPro" id="IPR012338">
    <property type="entry name" value="Beta-lactam/transpept-like"/>
</dbReference>
<dbReference type="EMBL" id="JACOOZ010000006">
    <property type="protein sequence ID" value="MBC5668259.1"/>
    <property type="molecule type" value="Genomic_DNA"/>
</dbReference>
<dbReference type="Proteomes" id="UP000597877">
    <property type="component" value="Unassembled WGS sequence"/>
</dbReference>
<evidence type="ECO:0000256" key="12">
    <source>
        <dbReference type="ARBA" id="ARBA00022960"/>
    </source>
</evidence>
<dbReference type="InterPro" id="IPR023346">
    <property type="entry name" value="Lysozyme-like_dom_sf"/>
</dbReference>
<evidence type="ECO:0000313" key="27">
    <source>
        <dbReference type="EMBL" id="MBC5668259.1"/>
    </source>
</evidence>
<comment type="subcellular location">
    <subcellularLocation>
        <location evidence="2">Cell membrane</location>
        <topology evidence="2">Single-pass type II membrane protein</topology>
    </subcellularLocation>
</comment>
<evidence type="ECO:0000256" key="17">
    <source>
        <dbReference type="ARBA" id="ARBA00023251"/>
    </source>
</evidence>
<evidence type="ECO:0000256" key="24">
    <source>
        <dbReference type="SAM" id="Phobius"/>
    </source>
</evidence>
<evidence type="ECO:0000256" key="18">
    <source>
        <dbReference type="ARBA" id="ARBA00023268"/>
    </source>
</evidence>
<keyword evidence="15 24" id="KW-1133">Transmembrane helix</keyword>
<dbReference type="InterPro" id="IPR036950">
    <property type="entry name" value="PBP_transglycosylase"/>
</dbReference>
<keyword evidence="28" id="KW-1185">Reference proteome</keyword>
<gene>
    <name evidence="27" type="ORF">H8S00_09710</name>
</gene>
<evidence type="ECO:0000256" key="14">
    <source>
        <dbReference type="ARBA" id="ARBA00022984"/>
    </source>
</evidence>
<comment type="caution">
    <text evidence="27">The sequence shown here is derived from an EMBL/GenBank/DDBJ whole genome shotgun (WGS) entry which is preliminary data.</text>
</comment>
<dbReference type="Pfam" id="PF00912">
    <property type="entry name" value="Transgly"/>
    <property type="match status" value="1"/>
</dbReference>
<evidence type="ECO:0000256" key="5">
    <source>
        <dbReference type="ARBA" id="ARBA00022475"/>
    </source>
</evidence>
<evidence type="ECO:0000256" key="13">
    <source>
        <dbReference type="ARBA" id="ARBA00022968"/>
    </source>
</evidence>
<keyword evidence="7" id="KW-0645">Protease</keyword>
<feature type="compositionally biased region" description="Polar residues" evidence="23">
    <location>
        <begin position="805"/>
        <end position="825"/>
    </location>
</feature>
<evidence type="ECO:0000259" key="26">
    <source>
        <dbReference type="Pfam" id="PF00912"/>
    </source>
</evidence>
<sequence length="850" mass="94352">MNFGYKETINKQKDLVSVQRKVMSKSLVSLLKIFLYIILLLIITVGFLLLGIVHGIIKSAPSIDDVSIVPSSYSTTVYNSDNKEIAKLITSGSNRIKVSLDQVPTYLRWAFIDTEDARFYEHNGIDIQGIGRAALIAVTTLNPSEGASTITQQVLKNNVFTDWTSESAFLSSLKRKIQEQYLAVQLEKVTSKETILETYLNTINLGANTLGVQAASLRYFNKDVSKLTVSEAAVLAATTSSPEVYNPITNPEKNQTKREIILKNMFDAGHLTENEYNEALKDDVYSRIQKVNNKIEKKNDKVYSYFVDEVVKQVMSDLQKTKGYTYNQAYNAVYSGGLKIYTTQDSQIQKICDTELSNDENYPYAIQYAINWAWSVQNPDGTVDNYDESDIQTYHKKVLGETNFKLLFNSKEEAKQCVKDYKRHLREKYYKKGLKEKDGYTQYETLYYNPQPQVSFTILDQSTGFVKAIVGGRGKKNVSLSLDRATASTRQPGSTFKILSTYAPAIDTMGYTLSTTIVDEPFSYSNGRPVENWNHTYKGTVTVKQAIAQSMNVCAVKTLTAITPQLGYDYLLNFGISTLVDNRVEKNGSVSSDIHQALALGGITDGVTNLEMTAAYASIANTGKYIRPVFYSQVIDSNGRVLLDNTAPKAKTILKDSTAYLLTQAMISVVKEGTGTPCQLEGGMPSAGKTGTTSSAYDLWFCGYTPYLTASIWTGYDENTALTGSKNYHEKLWAKIMNQIDTVKKYKPKDFATGQSVKAYNICNASGKLAIKGVCPKTHKEYFVKGSQPDKCSWHSAYINSDDNNYNSGNKGSTSKASDGSGETSSSKEDATISTRNQTTKDSVKSKKTP</sequence>
<dbReference type="InterPro" id="IPR001460">
    <property type="entry name" value="PCN-bd_Tpept"/>
</dbReference>
<accession>A0ABR7F3R7</accession>
<dbReference type="EC" id="3.4.16.4" evidence="3"/>
<evidence type="ECO:0000313" key="28">
    <source>
        <dbReference type="Proteomes" id="UP000597877"/>
    </source>
</evidence>
<dbReference type="SUPFAM" id="SSF53955">
    <property type="entry name" value="Lysozyme-like"/>
    <property type="match status" value="1"/>
</dbReference>
<dbReference type="PANTHER" id="PTHR32282:SF11">
    <property type="entry name" value="PENICILLIN-BINDING PROTEIN 1B"/>
    <property type="match status" value="1"/>
</dbReference>
<reference evidence="27 28" key="1">
    <citation type="submission" date="2020-08" db="EMBL/GenBank/DDBJ databases">
        <title>Genome public.</title>
        <authorList>
            <person name="Liu C."/>
            <person name="Sun Q."/>
        </authorList>
    </citation>
    <scope>NUCLEOTIDE SEQUENCE [LARGE SCALE GENOMIC DNA]</scope>
    <source>
        <strain evidence="27 28">BX4</strain>
    </source>
</reference>
<comment type="catalytic activity">
    <reaction evidence="20">
        <text>Preferential cleavage: (Ac)2-L-Lys-D-Ala-|-D-Ala. Also transpeptidation of peptidyl-alanyl moieties that are N-acyl substituents of D-alanine.</text>
        <dbReference type="EC" id="3.4.16.4"/>
    </reaction>
</comment>
<keyword evidence="13" id="KW-0735">Signal-anchor</keyword>
<comment type="catalytic activity">
    <reaction evidence="22">
        <text>[GlcNAc-(1-&gt;4)-Mur2Ac(oyl-L-Ala-gamma-D-Glu-L-Lys-D-Ala-D-Ala)](n)-di-trans,octa-cis-undecaprenyl diphosphate + beta-D-GlcNAc-(1-&gt;4)-Mur2Ac(oyl-L-Ala-gamma-D-Glu-L-Lys-D-Ala-D-Ala)-di-trans,octa-cis-undecaprenyl diphosphate = [GlcNAc-(1-&gt;4)-Mur2Ac(oyl-L-Ala-gamma-D-Glu-L-Lys-D-Ala-D-Ala)](n+1)-di-trans,octa-cis-undecaprenyl diphosphate + di-trans,octa-cis-undecaprenyl diphosphate + H(+)</text>
        <dbReference type="Rhea" id="RHEA:23708"/>
        <dbReference type="Rhea" id="RHEA-COMP:9602"/>
        <dbReference type="Rhea" id="RHEA-COMP:9603"/>
        <dbReference type="ChEBI" id="CHEBI:15378"/>
        <dbReference type="ChEBI" id="CHEBI:58405"/>
        <dbReference type="ChEBI" id="CHEBI:60033"/>
        <dbReference type="ChEBI" id="CHEBI:78435"/>
        <dbReference type="EC" id="2.4.99.28"/>
    </reaction>
</comment>
<keyword evidence="19" id="KW-0961">Cell wall biogenesis/degradation</keyword>
<keyword evidence="9" id="KW-0808">Transferase</keyword>
<dbReference type="RefSeq" id="WP_186840484.1">
    <property type="nucleotide sequence ID" value="NZ_JACOOZ010000006.1"/>
</dbReference>
<feature type="compositionally biased region" description="Polar residues" evidence="23">
    <location>
        <begin position="832"/>
        <end position="841"/>
    </location>
</feature>
<keyword evidence="18" id="KW-0511">Multifunctional enzyme</keyword>
<feature type="region of interest" description="Disordered" evidence="23">
    <location>
        <begin position="805"/>
        <end position="850"/>
    </location>
</feature>
<keyword evidence="10 24" id="KW-0812">Transmembrane</keyword>
<evidence type="ECO:0000256" key="4">
    <source>
        <dbReference type="ARBA" id="ARBA00018638"/>
    </source>
</evidence>
<dbReference type="Gene3D" id="3.40.710.10">
    <property type="entry name" value="DD-peptidase/beta-lactamase superfamily"/>
    <property type="match status" value="2"/>
</dbReference>